<dbReference type="STRING" id="7574.A0A1S3HMD7"/>
<keyword evidence="4" id="KW-0862">Zinc</keyword>
<dbReference type="RefSeq" id="XP_013386204.1">
    <property type="nucleotide sequence ID" value="XM_013530750.2"/>
</dbReference>
<name>A0A1S3HMD7_LINAN</name>
<evidence type="ECO:0000259" key="11">
    <source>
        <dbReference type="PROSITE" id="PS50106"/>
    </source>
</evidence>
<organism evidence="13 14">
    <name type="scientific">Lingula anatina</name>
    <name type="common">Brachiopod</name>
    <name type="synonym">Lingula unguis</name>
    <dbReference type="NCBI Taxonomy" id="7574"/>
    <lineage>
        <taxon>Eukaryota</taxon>
        <taxon>Metazoa</taxon>
        <taxon>Spiralia</taxon>
        <taxon>Lophotrochozoa</taxon>
        <taxon>Brachiopoda</taxon>
        <taxon>Linguliformea</taxon>
        <taxon>Lingulata</taxon>
        <taxon>Lingulida</taxon>
        <taxon>Linguloidea</taxon>
        <taxon>Lingulidae</taxon>
        <taxon>Lingula</taxon>
    </lineage>
</organism>
<dbReference type="InterPro" id="IPR000008">
    <property type="entry name" value="C2_dom"/>
</dbReference>
<dbReference type="Pfam" id="PF00168">
    <property type="entry name" value="C2"/>
    <property type="match status" value="1"/>
</dbReference>
<feature type="compositionally biased region" description="Polar residues" evidence="8">
    <location>
        <begin position="502"/>
        <end position="517"/>
    </location>
</feature>
<evidence type="ECO:0000313" key="13">
    <source>
        <dbReference type="Proteomes" id="UP000085678"/>
    </source>
</evidence>
<feature type="region of interest" description="Disordered" evidence="8">
    <location>
        <begin position="548"/>
        <end position="586"/>
    </location>
</feature>
<reference evidence="14" key="1">
    <citation type="submission" date="2025-08" db="UniProtKB">
        <authorList>
            <consortium name="RefSeq"/>
        </authorList>
    </citation>
    <scope>IDENTIFICATION</scope>
    <source>
        <tissue evidence="14">Gonads</tissue>
    </source>
</reference>
<dbReference type="SMART" id="SM00228">
    <property type="entry name" value="PDZ"/>
    <property type="match status" value="1"/>
</dbReference>
<proteinExistence type="predicted"/>
<dbReference type="Pfam" id="PF26547">
    <property type="entry name" value="PDZD8_N"/>
    <property type="match status" value="1"/>
</dbReference>
<dbReference type="CDD" id="cd20825">
    <property type="entry name" value="C1_PDZD8"/>
    <property type="match status" value="1"/>
</dbReference>
<evidence type="ECO:0000256" key="7">
    <source>
        <dbReference type="ARBA" id="ARBA00023136"/>
    </source>
</evidence>
<dbReference type="AlphaFoldDB" id="A0A1S3HMD7"/>
<feature type="region of interest" description="Disordered" evidence="8">
    <location>
        <begin position="831"/>
        <end position="851"/>
    </location>
</feature>
<evidence type="ECO:0000259" key="10">
    <source>
        <dbReference type="PROSITE" id="PS50081"/>
    </source>
</evidence>
<dbReference type="CDD" id="cd21674">
    <property type="entry name" value="SMP_PDZD8"/>
    <property type="match status" value="1"/>
</dbReference>
<dbReference type="InterPro" id="IPR058801">
    <property type="entry name" value="PDZD8_N"/>
</dbReference>
<dbReference type="InterPro" id="IPR035892">
    <property type="entry name" value="C2_domain_sf"/>
</dbReference>
<evidence type="ECO:0000256" key="2">
    <source>
        <dbReference type="ARBA" id="ARBA00022448"/>
    </source>
</evidence>
<dbReference type="SUPFAM" id="SSF57889">
    <property type="entry name" value="Cysteine-rich domain"/>
    <property type="match status" value="1"/>
</dbReference>
<feature type="compositionally biased region" description="Polar residues" evidence="8">
    <location>
        <begin position="468"/>
        <end position="477"/>
    </location>
</feature>
<keyword evidence="7 9" id="KW-0472">Membrane</keyword>
<dbReference type="Pfam" id="PF00130">
    <property type="entry name" value="C1_1"/>
    <property type="match status" value="1"/>
</dbReference>
<dbReference type="PROSITE" id="PS00479">
    <property type="entry name" value="ZF_DAG_PE_1"/>
    <property type="match status" value="1"/>
</dbReference>
<dbReference type="InterPro" id="IPR002219">
    <property type="entry name" value="PKC_DAG/PE"/>
</dbReference>
<feature type="region of interest" description="Disordered" evidence="8">
    <location>
        <begin position="418"/>
        <end position="443"/>
    </location>
</feature>
<evidence type="ECO:0000256" key="4">
    <source>
        <dbReference type="ARBA" id="ARBA00022833"/>
    </source>
</evidence>
<dbReference type="GO" id="GO:0051560">
    <property type="term" value="P:mitochondrial calcium ion homeostasis"/>
    <property type="evidence" value="ECO:0007669"/>
    <property type="project" value="InterPro"/>
</dbReference>
<dbReference type="InterPro" id="IPR046349">
    <property type="entry name" value="C1-like_sf"/>
</dbReference>
<keyword evidence="2" id="KW-0813">Transport</keyword>
<feature type="region of interest" description="Disordered" evidence="8">
    <location>
        <begin position="1074"/>
        <end position="1099"/>
    </location>
</feature>
<dbReference type="GO" id="GO:0044233">
    <property type="term" value="C:mitochondria-associated endoplasmic reticulum membrane contact site"/>
    <property type="evidence" value="ECO:0007669"/>
    <property type="project" value="InterPro"/>
</dbReference>
<dbReference type="PROSITE" id="PS51847">
    <property type="entry name" value="SMP"/>
    <property type="match status" value="1"/>
</dbReference>
<dbReference type="GO" id="GO:0006869">
    <property type="term" value="P:lipid transport"/>
    <property type="evidence" value="ECO:0007669"/>
    <property type="project" value="UniProtKB-KW"/>
</dbReference>
<keyword evidence="9" id="KW-1133">Transmembrane helix</keyword>
<dbReference type="InterPro" id="IPR031468">
    <property type="entry name" value="SMP_LBD"/>
</dbReference>
<sequence>MLPTLALILISFLCGIILTLVVQIYIIARYVQRQPVSEIPYGAQTSKAALPQELQNLVLNLDPTKEDSCDSLNLFVQFLFRELKDTKRIREWVTKKMNVEFEELLQTTTGRLVDEISVRHYTLGNTFPVVKSSKVAAVKLHDDRQSMEELDLKLDIEYSGGFKLAIDVDLIFGKSAFLSVELSKLKGRLRLQLSRLPFTHWSLTFYEEPIMEFEVDSRFEGRPIPQLTSLIVNQLRRTIRKKHTLPFYKIRYGPLFPKQEPESSFPDVRHDERSICTGRLQVGQLTCSRLADYGGDAHLYCTLAIDSAPWVDLAMKKRRVYKTYEVPINRPVGQNLGLLFREEFNVDKYENVLVIEAVFDNSPAKEGNIKKGDIMSAVNGVKINSEKQAAKLIKQAGEKFNLRMERVSVVKPKKKNVQQLSGDELEEDRLSLKEPGPDTQSIYTEPYEDFINITEAAVNGVDGDKLESSYSGATSGEGSPLQRRRFPFLPKQPMFLRKRMTKQGNESKGTNSSSSKATPLPSVSAPAVVKEDPAVEVVKLKDKVKDSVSSGDSLASCRTHSDPSLNTKEEPSIPSDNMSLPDIDLPPLHIRTTRDRADTETDMDLRKTSLVTYAVEPKWNENFTFEVQDHHKYFNICVWCKTSAKVDKQFRVIKPEMDFVIGHVSIPLMEIADQCLATTQGDRQLTYTLLPSMTRGGASRSKTKLSLQRGFDESLTFGDITLTFRHDPGPLTPQQRKKIREEIKKQMEDEKERKTLQIDSVRPLTVGNEEIRKSLEGGHDFVETNFHSVTYCNFCGKKIWLKAAYQCLMCTMICHKKCIQRCQSTITCPRNGKPPDVPKPVQEEKTESNFHRKKEHVKEAILTRLRKKTGSSPLITGSEELLRASGEVKMDLPESSVGTGVKDDNFVQTKAKKSQRRRLSNSESAETKEFDSSETNSSDSEEELNLIQFLQKHQKTHQHEEQVVSKAKEMGRDLHADLTPIDRRDKLDAMITKFQQEIDLESEFRADLLKEEKEAVHPDQKVQLKAKVKHSEEKIQALGYLMLHYCAGLQHCLDQMEEEKQKRKMTSDAAKVISDAAKMTSDPANATEEKQRKEQGEEL</sequence>
<dbReference type="GO" id="GO:0008289">
    <property type="term" value="F:lipid binding"/>
    <property type="evidence" value="ECO:0007669"/>
    <property type="project" value="UniProtKB-KW"/>
</dbReference>
<keyword evidence="13" id="KW-1185">Reference proteome</keyword>
<feature type="compositionally biased region" description="Basic residues" evidence="8">
    <location>
        <begin position="910"/>
        <end position="919"/>
    </location>
</feature>
<feature type="domain" description="SMP-LTD" evidence="12">
    <location>
        <begin position="65"/>
        <end position="254"/>
    </location>
</feature>
<dbReference type="Gene3D" id="2.60.40.150">
    <property type="entry name" value="C2 domain"/>
    <property type="match status" value="1"/>
</dbReference>
<feature type="domain" description="Phorbol-ester/DAG-type" evidence="10">
    <location>
        <begin position="778"/>
        <end position="828"/>
    </location>
</feature>
<dbReference type="InterPro" id="IPR036034">
    <property type="entry name" value="PDZ_sf"/>
</dbReference>
<accession>A0A1S3HMD7</accession>
<dbReference type="GO" id="GO:1990456">
    <property type="term" value="P:mitochondrion-endoplasmic reticulum membrane tethering"/>
    <property type="evidence" value="ECO:0007669"/>
    <property type="project" value="InterPro"/>
</dbReference>
<dbReference type="PANTHER" id="PTHR21519:SF1">
    <property type="entry name" value="PDZ DOMAIN-CONTAINING PROTEIN 8"/>
    <property type="match status" value="1"/>
</dbReference>
<dbReference type="SMART" id="SM00239">
    <property type="entry name" value="C2"/>
    <property type="match status" value="1"/>
</dbReference>
<feature type="transmembrane region" description="Helical" evidence="9">
    <location>
        <begin position="7"/>
        <end position="28"/>
    </location>
</feature>
<dbReference type="InterPro" id="IPR001478">
    <property type="entry name" value="PDZ"/>
</dbReference>
<feature type="domain" description="PDZ" evidence="11">
    <location>
        <begin position="325"/>
        <end position="408"/>
    </location>
</feature>
<evidence type="ECO:0000259" key="12">
    <source>
        <dbReference type="PROSITE" id="PS51847"/>
    </source>
</evidence>
<dbReference type="SMART" id="SM00109">
    <property type="entry name" value="C1"/>
    <property type="match status" value="1"/>
</dbReference>
<dbReference type="Gene3D" id="3.30.60.20">
    <property type="match status" value="1"/>
</dbReference>
<evidence type="ECO:0000256" key="1">
    <source>
        <dbReference type="ARBA" id="ARBA00004370"/>
    </source>
</evidence>
<feature type="compositionally biased region" description="Basic and acidic residues" evidence="8">
    <location>
        <begin position="841"/>
        <end position="851"/>
    </location>
</feature>
<dbReference type="InterPro" id="IPR039275">
    <property type="entry name" value="PDZD8"/>
</dbReference>
<dbReference type="SUPFAM" id="SSF50156">
    <property type="entry name" value="PDZ domain-like"/>
    <property type="match status" value="1"/>
</dbReference>
<protein>
    <submittedName>
        <fullName evidence="14">PDZ domain-containing protein 8</fullName>
    </submittedName>
</protein>
<dbReference type="KEGG" id="lak:106155760"/>
<evidence type="ECO:0000256" key="9">
    <source>
        <dbReference type="SAM" id="Phobius"/>
    </source>
</evidence>
<dbReference type="PROSITE" id="PS50106">
    <property type="entry name" value="PDZ"/>
    <property type="match status" value="1"/>
</dbReference>
<dbReference type="GO" id="GO:0016020">
    <property type="term" value="C:membrane"/>
    <property type="evidence" value="ECO:0007669"/>
    <property type="project" value="UniProtKB-SubCell"/>
</dbReference>
<feature type="region of interest" description="Disordered" evidence="8">
    <location>
        <begin position="890"/>
        <end position="942"/>
    </location>
</feature>
<keyword evidence="3" id="KW-0479">Metal-binding</keyword>
<keyword evidence="6" id="KW-0446">Lipid-binding</keyword>
<keyword evidence="9" id="KW-0812">Transmembrane</keyword>
<dbReference type="FunCoup" id="A0A1S3HMD7">
    <property type="interactions" value="192"/>
</dbReference>
<keyword evidence="5" id="KW-0445">Lipid transport</keyword>
<evidence type="ECO:0000256" key="5">
    <source>
        <dbReference type="ARBA" id="ARBA00023055"/>
    </source>
</evidence>
<feature type="compositionally biased region" description="Basic and acidic residues" evidence="8">
    <location>
        <begin position="1087"/>
        <end position="1099"/>
    </location>
</feature>
<comment type="subcellular location">
    <subcellularLocation>
        <location evidence="1">Membrane</location>
    </subcellularLocation>
</comment>
<dbReference type="Proteomes" id="UP000085678">
    <property type="component" value="Unplaced"/>
</dbReference>
<dbReference type="PANTHER" id="PTHR21519">
    <property type="entry name" value="PDZ DOMAIN-CONTAINING PROTEIN 8"/>
    <property type="match status" value="1"/>
</dbReference>
<dbReference type="GO" id="GO:0005739">
    <property type="term" value="C:mitochondrion"/>
    <property type="evidence" value="ECO:0007669"/>
    <property type="project" value="GOC"/>
</dbReference>
<gene>
    <name evidence="14" type="primary">LOC106155760</name>
</gene>
<dbReference type="GeneID" id="106155760"/>
<dbReference type="InParanoid" id="A0A1S3HMD7"/>
<dbReference type="PROSITE" id="PS50081">
    <property type="entry name" value="ZF_DAG_PE_2"/>
    <property type="match status" value="1"/>
</dbReference>
<feature type="compositionally biased region" description="Polar residues" evidence="8">
    <location>
        <begin position="556"/>
        <end position="566"/>
    </location>
</feature>
<dbReference type="SUPFAM" id="SSF49562">
    <property type="entry name" value="C2 domain (Calcium/lipid-binding domain, CaLB)"/>
    <property type="match status" value="1"/>
</dbReference>
<feature type="region of interest" description="Disordered" evidence="8">
    <location>
        <begin position="468"/>
        <end position="527"/>
    </location>
</feature>
<dbReference type="GO" id="GO:0046872">
    <property type="term" value="F:metal ion binding"/>
    <property type="evidence" value="ECO:0007669"/>
    <property type="project" value="UniProtKB-KW"/>
</dbReference>
<evidence type="ECO:0000313" key="14">
    <source>
        <dbReference type="RefSeq" id="XP_013386204.1"/>
    </source>
</evidence>
<evidence type="ECO:0000256" key="3">
    <source>
        <dbReference type="ARBA" id="ARBA00022723"/>
    </source>
</evidence>
<dbReference type="OrthoDB" id="10004596at2759"/>
<evidence type="ECO:0000256" key="6">
    <source>
        <dbReference type="ARBA" id="ARBA00023121"/>
    </source>
</evidence>
<dbReference type="CDD" id="cd00030">
    <property type="entry name" value="C2"/>
    <property type="match status" value="1"/>
</dbReference>
<dbReference type="Gene3D" id="2.30.42.10">
    <property type="match status" value="1"/>
</dbReference>
<evidence type="ECO:0000256" key="8">
    <source>
        <dbReference type="SAM" id="MobiDB-lite"/>
    </source>
</evidence>